<dbReference type="Proteomes" id="UP000657918">
    <property type="component" value="Unassembled WGS sequence"/>
</dbReference>
<organism evidence="1 2">
    <name type="scientific">Salix dunnii</name>
    <dbReference type="NCBI Taxonomy" id="1413687"/>
    <lineage>
        <taxon>Eukaryota</taxon>
        <taxon>Viridiplantae</taxon>
        <taxon>Streptophyta</taxon>
        <taxon>Embryophyta</taxon>
        <taxon>Tracheophyta</taxon>
        <taxon>Spermatophyta</taxon>
        <taxon>Magnoliopsida</taxon>
        <taxon>eudicotyledons</taxon>
        <taxon>Gunneridae</taxon>
        <taxon>Pentapetalae</taxon>
        <taxon>rosids</taxon>
        <taxon>fabids</taxon>
        <taxon>Malpighiales</taxon>
        <taxon>Salicaceae</taxon>
        <taxon>Saliceae</taxon>
        <taxon>Salix</taxon>
    </lineage>
</organism>
<evidence type="ECO:0000313" key="2">
    <source>
        <dbReference type="Proteomes" id="UP000657918"/>
    </source>
</evidence>
<evidence type="ECO:0000313" key="1">
    <source>
        <dbReference type="EMBL" id="KAF9674565.1"/>
    </source>
</evidence>
<keyword evidence="2" id="KW-1185">Reference proteome</keyword>
<protein>
    <submittedName>
        <fullName evidence="1">Uncharacterized protein</fullName>
    </submittedName>
</protein>
<name>A0A835JNR9_9ROSI</name>
<sequence length="183" mass="20744">MDVALNPQNQCVSLSRDYHIRFLCCAKLIKKIKGTKKCCAGSCYLESIEDGDFNSSDGNNCLSYRGVILKLYNVYRDLNRISQVSATCWGMDVKADVKKIEEEIYQDNHALKLHVMETVNKDDFVVCKQKTIMKLIEAANFRDLSYPSCVELGLFSATQRRVPPEERTCADDVIPQASTIVSW</sequence>
<gene>
    <name evidence="1" type="ORF">SADUNF_Sadunf10G0140200</name>
</gene>
<accession>A0A835JNR9</accession>
<reference evidence="1 2" key="1">
    <citation type="submission" date="2020-10" db="EMBL/GenBank/DDBJ databases">
        <title>Plant Genome Project.</title>
        <authorList>
            <person name="Zhang R.-G."/>
        </authorList>
    </citation>
    <scope>NUCLEOTIDE SEQUENCE [LARGE SCALE GENOMIC DNA]</scope>
    <source>
        <strain evidence="1">FAFU-HL-1</strain>
        <tissue evidence="1">Leaf</tissue>
    </source>
</reference>
<proteinExistence type="predicted"/>
<dbReference type="EMBL" id="JADGMS010000010">
    <property type="protein sequence ID" value="KAF9674565.1"/>
    <property type="molecule type" value="Genomic_DNA"/>
</dbReference>
<dbReference type="AlphaFoldDB" id="A0A835JNR9"/>
<comment type="caution">
    <text evidence="1">The sequence shown here is derived from an EMBL/GenBank/DDBJ whole genome shotgun (WGS) entry which is preliminary data.</text>
</comment>